<dbReference type="PANTHER" id="PTHR48081:SF33">
    <property type="entry name" value="KYNURENINE FORMAMIDASE"/>
    <property type="match status" value="1"/>
</dbReference>
<name>A0ABD0YYS3_9HEMI</name>
<dbReference type="GO" id="GO:0016787">
    <property type="term" value="F:hydrolase activity"/>
    <property type="evidence" value="ECO:0007669"/>
    <property type="project" value="UniProtKB-KW"/>
</dbReference>
<protein>
    <recommendedName>
        <fullName evidence="4">Alpha/beta hydrolase fold-3 domain-containing protein</fullName>
    </recommendedName>
</protein>
<sequence length="153" mass="17172">RGILFGGHSAGAHLLAQTLLTNNGTSSSPLTKKYLRGLVLISGIYNLRPLLKTDINDALELDLDEATRLSPMLDLSKVTNLREDFKVYIFVGENDSPEFKRQSADYAKVLSEKNIKSEFEIIPGLDHFDIVENLQNDDYILTNKIISLITNNY</sequence>
<dbReference type="PANTHER" id="PTHR48081">
    <property type="entry name" value="AB HYDROLASE SUPERFAMILY PROTEIN C4A8.06C"/>
    <property type="match status" value="1"/>
</dbReference>
<organism evidence="2 3">
    <name type="scientific">Ranatra chinensis</name>
    <dbReference type="NCBI Taxonomy" id="642074"/>
    <lineage>
        <taxon>Eukaryota</taxon>
        <taxon>Metazoa</taxon>
        <taxon>Ecdysozoa</taxon>
        <taxon>Arthropoda</taxon>
        <taxon>Hexapoda</taxon>
        <taxon>Insecta</taxon>
        <taxon>Pterygota</taxon>
        <taxon>Neoptera</taxon>
        <taxon>Paraneoptera</taxon>
        <taxon>Hemiptera</taxon>
        <taxon>Heteroptera</taxon>
        <taxon>Panheteroptera</taxon>
        <taxon>Nepomorpha</taxon>
        <taxon>Nepidae</taxon>
        <taxon>Ranatrinae</taxon>
        <taxon>Ranatra</taxon>
    </lineage>
</organism>
<accession>A0ABD0YYS3</accession>
<dbReference type="EMBL" id="JBFDAA010000006">
    <property type="protein sequence ID" value="KAL1131797.1"/>
    <property type="molecule type" value="Genomic_DNA"/>
</dbReference>
<evidence type="ECO:0000256" key="1">
    <source>
        <dbReference type="ARBA" id="ARBA00022801"/>
    </source>
</evidence>
<feature type="non-terminal residue" evidence="2">
    <location>
        <position position="1"/>
    </location>
</feature>
<keyword evidence="3" id="KW-1185">Reference proteome</keyword>
<dbReference type="InterPro" id="IPR050300">
    <property type="entry name" value="GDXG_lipolytic_enzyme"/>
</dbReference>
<gene>
    <name evidence="2" type="ORF">AAG570_011409</name>
</gene>
<proteinExistence type="predicted"/>
<dbReference type="Gene3D" id="3.40.50.1820">
    <property type="entry name" value="alpha/beta hydrolase"/>
    <property type="match status" value="1"/>
</dbReference>
<reference evidence="2 3" key="1">
    <citation type="submission" date="2024-07" db="EMBL/GenBank/DDBJ databases">
        <title>Chromosome-level genome assembly of the water stick insect Ranatra chinensis (Heteroptera: Nepidae).</title>
        <authorList>
            <person name="Liu X."/>
        </authorList>
    </citation>
    <scope>NUCLEOTIDE SEQUENCE [LARGE SCALE GENOMIC DNA]</scope>
    <source>
        <strain evidence="2">Cailab_2021Rc</strain>
        <tissue evidence="2">Muscle</tissue>
    </source>
</reference>
<evidence type="ECO:0008006" key="4">
    <source>
        <dbReference type="Google" id="ProtNLM"/>
    </source>
</evidence>
<dbReference type="AlphaFoldDB" id="A0ABD0YYS3"/>
<dbReference type="InterPro" id="IPR029058">
    <property type="entry name" value="AB_hydrolase_fold"/>
</dbReference>
<dbReference type="Proteomes" id="UP001558652">
    <property type="component" value="Unassembled WGS sequence"/>
</dbReference>
<evidence type="ECO:0000313" key="3">
    <source>
        <dbReference type="Proteomes" id="UP001558652"/>
    </source>
</evidence>
<keyword evidence="1" id="KW-0378">Hydrolase</keyword>
<dbReference type="SUPFAM" id="SSF53474">
    <property type="entry name" value="alpha/beta-Hydrolases"/>
    <property type="match status" value="1"/>
</dbReference>
<evidence type="ECO:0000313" key="2">
    <source>
        <dbReference type="EMBL" id="KAL1131797.1"/>
    </source>
</evidence>
<comment type="caution">
    <text evidence="2">The sequence shown here is derived from an EMBL/GenBank/DDBJ whole genome shotgun (WGS) entry which is preliminary data.</text>
</comment>